<proteinExistence type="predicted"/>
<dbReference type="CDD" id="cd06257">
    <property type="entry name" value="DnaJ"/>
    <property type="match status" value="1"/>
</dbReference>
<gene>
    <name evidence="5" type="ORF">EI684_19505</name>
</gene>
<reference evidence="5 6" key="1">
    <citation type="submission" date="2018-12" db="EMBL/GenBank/DDBJ databases">
        <title>Genome Sequence of Candidatus Viridilinea halotolerans isolated from saline sulfide-rich spring.</title>
        <authorList>
            <person name="Grouzdev D.S."/>
            <person name="Burganskaya E.I."/>
            <person name="Krutkina M.S."/>
            <person name="Sukhacheva M.V."/>
            <person name="Gorlenko V.M."/>
        </authorList>
    </citation>
    <scope>NUCLEOTIDE SEQUENCE [LARGE SCALE GENOMIC DNA]</scope>
    <source>
        <strain evidence="5">Chok-6</strain>
    </source>
</reference>
<name>A0A426TSM8_9CHLR</name>
<dbReference type="SUPFAM" id="SSF46565">
    <property type="entry name" value="Chaperone J-domain"/>
    <property type="match status" value="1"/>
</dbReference>
<evidence type="ECO:0000256" key="2">
    <source>
        <dbReference type="ARBA" id="ARBA00023125"/>
    </source>
</evidence>
<evidence type="ECO:0000256" key="3">
    <source>
        <dbReference type="ARBA" id="ARBA00023186"/>
    </source>
</evidence>
<dbReference type="PROSITE" id="PS50076">
    <property type="entry name" value="DNAJ_2"/>
    <property type="match status" value="1"/>
</dbReference>
<dbReference type="SMART" id="SM00271">
    <property type="entry name" value="DnaJ"/>
    <property type="match status" value="1"/>
</dbReference>
<dbReference type="Gene3D" id="1.10.287.110">
    <property type="entry name" value="DnaJ domain"/>
    <property type="match status" value="1"/>
</dbReference>
<accession>A0A426TSM8</accession>
<dbReference type="FunFam" id="2.60.260.20:FF:000013">
    <property type="entry name" value="DnaJ subfamily B member 11"/>
    <property type="match status" value="1"/>
</dbReference>
<comment type="caution">
    <text evidence="5">The sequence shown here is derived from an EMBL/GenBank/DDBJ whole genome shotgun (WGS) entry which is preliminary data.</text>
</comment>
<dbReference type="EMBL" id="RSAS01000810">
    <property type="protein sequence ID" value="RRR67104.1"/>
    <property type="molecule type" value="Genomic_DNA"/>
</dbReference>
<dbReference type="PROSITE" id="PS00636">
    <property type="entry name" value="DNAJ_1"/>
    <property type="match status" value="1"/>
</dbReference>
<evidence type="ECO:0000313" key="5">
    <source>
        <dbReference type="EMBL" id="RRR67104.1"/>
    </source>
</evidence>
<dbReference type="Pfam" id="PF00226">
    <property type="entry name" value="DnaJ"/>
    <property type="match status" value="1"/>
</dbReference>
<dbReference type="SUPFAM" id="SSF49493">
    <property type="entry name" value="HSP40/DnaJ peptide-binding domain"/>
    <property type="match status" value="2"/>
</dbReference>
<dbReference type="InterPro" id="IPR002939">
    <property type="entry name" value="DnaJ_C"/>
</dbReference>
<keyword evidence="1" id="KW-0963">Cytoplasm</keyword>
<dbReference type="Gene3D" id="2.60.260.20">
    <property type="entry name" value="Urease metallochaperone UreE, N-terminal domain"/>
    <property type="match status" value="2"/>
</dbReference>
<dbReference type="CDD" id="cd10747">
    <property type="entry name" value="DnaJ_C"/>
    <property type="match status" value="1"/>
</dbReference>
<organism evidence="5 6">
    <name type="scientific">Candidatus Viridilinea halotolerans</name>
    <dbReference type="NCBI Taxonomy" id="2491704"/>
    <lineage>
        <taxon>Bacteria</taxon>
        <taxon>Bacillati</taxon>
        <taxon>Chloroflexota</taxon>
        <taxon>Chloroflexia</taxon>
        <taxon>Chloroflexales</taxon>
        <taxon>Chloroflexineae</taxon>
        <taxon>Oscillochloridaceae</taxon>
        <taxon>Candidatus Viridilinea</taxon>
    </lineage>
</organism>
<dbReference type="InterPro" id="IPR036869">
    <property type="entry name" value="J_dom_sf"/>
</dbReference>
<evidence type="ECO:0000256" key="1">
    <source>
        <dbReference type="ARBA" id="ARBA00022490"/>
    </source>
</evidence>
<dbReference type="PRINTS" id="PR00625">
    <property type="entry name" value="JDOMAIN"/>
</dbReference>
<keyword evidence="2" id="KW-0238">DNA-binding</keyword>
<dbReference type="PANTHER" id="PTHR43096:SF52">
    <property type="entry name" value="DNAJ HOMOLOG 1, MITOCHONDRIAL-RELATED"/>
    <property type="match status" value="1"/>
</dbReference>
<dbReference type="AlphaFoldDB" id="A0A426TSM8"/>
<dbReference type="GO" id="GO:0003677">
    <property type="term" value="F:DNA binding"/>
    <property type="evidence" value="ECO:0007669"/>
    <property type="project" value="UniProtKB-KW"/>
</dbReference>
<dbReference type="InterPro" id="IPR018253">
    <property type="entry name" value="DnaJ_domain_CS"/>
</dbReference>
<evidence type="ECO:0000313" key="6">
    <source>
        <dbReference type="Proteomes" id="UP000280307"/>
    </source>
</evidence>
<dbReference type="FunFam" id="2.60.260.20:FF:000008">
    <property type="entry name" value="Curved DNA-binding protein"/>
    <property type="match status" value="1"/>
</dbReference>
<keyword evidence="3" id="KW-0143">Chaperone</keyword>
<sequence length="293" mass="32312">MKDYYQELGVARGASEQDIKQAYRKLARKYHPDINPGDKAAETRFKAINEAYEVLADKEKREKYDRFGGDWKRYEQAGPGFDYNENFADIFETLFGGGRRGGGGGGGTGGFNVRTNGQDIDQPVEISLEDAFNGTQRSLQISNPTSGPRTITVKIPAGVDTGTRVRVPGEGTAGFNGGNRGDLYLVVRIAPHPRYERKGGDLYLTVMVNLYTMLLGGQAAVPTLTGRTINLTIPERTQSGRVFRLGGQGMPVLQSSQRGDLYVTVQAELPTNLSPRERELFEELRRIRESKAA</sequence>
<feature type="domain" description="J" evidence="4">
    <location>
        <begin position="3"/>
        <end position="68"/>
    </location>
</feature>
<dbReference type="Proteomes" id="UP000280307">
    <property type="component" value="Unassembled WGS sequence"/>
</dbReference>
<dbReference type="InterPro" id="IPR001623">
    <property type="entry name" value="DnaJ_domain"/>
</dbReference>
<dbReference type="InterPro" id="IPR008971">
    <property type="entry name" value="HSP40/DnaJ_pept-bd"/>
</dbReference>
<dbReference type="PANTHER" id="PTHR43096">
    <property type="entry name" value="DNAJ HOMOLOG 1, MITOCHONDRIAL-RELATED"/>
    <property type="match status" value="1"/>
</dbReference>
<dbReference type="GO" id="GO:0051082">
    <property type="term" value="F:unfolded protein binding"/>
    <property type="evidence" value="ECO:0007669"/>
    <property type="project" value="InterPro"/>
</dbReference>
<dbReference type="GO" id="GO:0005737">
    <property type="term" value="C:cytoplasm"/>
    <property type="evidence" value="ECO:0007669"/>
    <property type="project" value="TreeGrafter"/>
</dbReference>
<dbReference type="GO" id="GO:0042026">
    <property type="term" value="P:protein refolding"/>
    <property type="evidence" value="ECO:0007669"/>
    <property type="project" value="TreeGrafter"/>
</dbReference>
<evidence type="ECO:0000259" key="4">
    <source>
        <dbReference type="PROSITE" id="PS50076"/>
    </source>
</evidence>
<protein>
    <submittedName>
        <fullName evidence="5">J domain-containing protein</fullName>
    </submittedName>
</protein>
<dbReference type="Pfam" id="PF01556">
    <property type="entry name" value="DnaJ_C"/>
    <property type="match status" value="1"/>
</dbReference>